<protein>
    <recommendedName>
        <fullName evidence="3">Zinc finger/thioredoxin putative domain-containing protein</fullName>
    </recommendedName>
</protein>
<dbReference type="OrthoDB" id="5294582at2"/>
<feature type="compositionally biased region" description="Acidic residues" evidence="1">
    <location>
        <begin position="119"/>
        <end position="136"/>
    </location>
</feature>
<dbReference type="InterPro" id="IPR011723">
    <property type="entry name" value="Znf/thioredoxin_put"/>
</dbReference>
<keyword evidence="5" id="KW-1185">Reference proteome</keyword>
<dbReference type="InterPro" id="IPR021834">
    <property type="entry name" value="DUF3426"/>
</dbReference>
<keyword evidence="2" id="KW-1133">Transmembrane helix</keyword>
<dbReference type="Pfam" id="PF11906">
    <property type="entry name" value="DUF3426"/>
    <property type="match status" value="1"/>
</dbReference>
<dbReference type="NCBIfam" id="TIGR02098">
    <property type="entry name" value="MJ0042_CXXC"/>
    <property type="match status" value="1"/>
</dbReference>
<keyword evidence="2" id="KW-0812">Transmembrane</keyword>
<proteinExistence type="predicted"/>
<evidence type="ECO:0000256" key="1">
    <source>
        <dbReference type="SAM" id="MobiDB-lite"/>
    </source>
</evidence>
<feature type="transmembrane region" description="Helical" evidence="2">
    <location>
        <begin position="252"/>
        <end position="271"/>
    </location>
</feature>
<gene>
    <name evidence="4" type="ORF">CAL22_02745</name>
</gene>
<evidence type="ECO:0000313" key="4">
    <source>
        <dbReference type="EMBL" id="OZI77477.1"/>
    </source>
</evidence>
<feature type="compositionally biased region" description="Low complexity" evidence="1">
    <location>
        <begin position="140"/>
        <end position="156"/>
    </location>
</feature>
<name>A0A261VUH6_9BORD</name>
<evidence type="ECO:0000259" key="3">
    <source>
        <dbReference type="Pfam" id="PF13719"/>
    </source>
</evidence>
<evidence type="ECO:0000256" key="2">
    <source>
        <dbReference type="SAM" id="Phobius"/>
    </source>
</evidence>
<organism evidence="4 5">
    <name type="scientific">Bordetella genomosp. 12</name>
    <dbReference type="NCBI Taxonomy" id="463035"/>
    <lineage>
        <taxon>Bacteria</taxon>
        <taxon>Pseudomonadati</taxon>
        <taxon>Pseudomonadota</taxon>
        <taxon>Betaproteobacteria</taxon>
        <taxon>Burkholderiales</taxon>
        <taxon>Alcaligenaceae</taxon>
        <taxon>Bordetella</taxon>
    </lineage>
</organism>
<dbReference type="Pfam" id="PF13719">
    <property type="entry name" value="Zn_ribbon_5"/>
    <property type="match status" value="1"/>
</dbReference>
<comment type="caution">
    <text evidence="4">The sequence shown here is derived from an EMBL/GenBank/DDBJ whole genome shotgun (WGS) entry which is preliminary data.</text>
</comment>
<reference evidence="5" key="1">
    <citation type="submission" date="2017-05" db="EMBL/GenBank/DDBJ databases">
        <title>Complete and WGS of Bordetella genogroups.</title>
        <authorList>
            <person name="Spilker T."/>
            <person name="Lipuma J."/>
        </authorList>
    </citation>
    <scope>NUCLEOTIDE SEQUENCE [LARGE SCALE GENOMIC DNA]</scope>
    <source>
        <strain evidence="5">AU6712</strain>
    </source>
</reference>
<dbReference type="Proteomes" id="UP000216429">
    <property type="component" value="Unassembled WGS sequence"/>
</dbReference>
<dbReference type="EMBL" id="NEVU01000001">
    <property type="protein sequence ID" value="OZI77477.1"/>
    <property type="molecule type" value="Genomic_DNA"/>
</dbReference>
<sequence length="411" mass="44755">MSLVTRCPHCATAFKVVADQLRVRNGLVRCGVCNTVFDGRACLVTPGEPDAANRPPLPVVEQAIVLPAWQAAAAPVLPEPQPQPEPEPEPEPEPPAPRAEAPAVLRTRQAMREARPPEDVPEDVPEDISEDEEDDREPPQADAAQAFGPAPAEAADSQAWRATFRGERRDDAPPSWRISAEPQVWRRVAREPGLSADADDARRDEPTWDDEDGPLVPGERRTRYSSATDSGRTPPEFLDDDRQRSRGLGRRLWAVACLLALVALGLQLLYVQRSAVATSLPWLRPVLEAACKPLGCTVGYARRLERIAITSSSLRTPQGAAASAAQGRAPMVLNVVMRNRYDKPQPWPALVLELTDISDTVVARKVLMPQDYLDPAQAAGPFGAGAEVTLAVPIEIQGINVNGYQLDKFFP</sequence>
<feature type="region of interest" description="Disordered" evidence="1">
    <location>
        <begin position="188"/>
        <end position="242"/>
    </location>
</feature>
<accession>A0A261VUH6</accession>
<feature type="region of interest" description="Disordered" evidence="1">
    <location>
        <begin position="77"/>
        <end position="158"/>
    </location>
</feature>
<evidence type="ECO:0000313" key="5">
    <source>
        <dbReference type="Proteomes" id="UP000216429"/>
    </source>
</evidence>
<dbReference type="RefSeq" id="WP_094810139.1">
    <property type="nucleotide sequence ID" value="NZ_NEVU01000001.1"/>
</dbReference>
<dbReference type="AlphaFoldDB" id="A0A261VUH6"/>
<feature type="domain" description="Zinc finger/thioredoxin putative" evidence="3">
    <location>
        <begin position="3"/>
        <end position="38"/>
    </location>
</feature>
<keyword evidence="2" id="KW-0472">Membrane</keyword>